<dbReference type="Proteomes" id="UP001165060">
    <property type="component" value="Unassembled WGS sequence"/>
</dbReference>
<evidence type="ECO:0000313" key="7">
    <source>
        <dbReference type="EMBL" id="GMI40854.1"/>
    </source>
</evidence>
<dbReference type="Gene3D" id="3.30.750.44">
    <property type="match status" value="1"/>
</dbReference>
<comment type="caution">
    <text evidence="7">The sequence shown here is derived from an EMBL/GenBank/DDBJ whole genome shotgun (WGS) entry which is preliminary data.</text>
</comment>
<dbReference type="InterPro" id="IPR036034">
    <property type="entry name" value="PDZ_sf"/>
</dbReference>
<dbReference type="Pfam" id="PF17820">
    <property type="entry name" value="PDZ_6"/>
    <property type="match status" value="1"/>
</dbReference>
<evidence type="ECO:0000256" key="2">
    <source>
        <dbReference type="ARBA" id="ARBA00022670"/>
    </source>
</evidence>
<dbReference type="SMART" id="SM00228">
    <property type="entry name" value="PDZ"/>
    <property type="match status" value="1"/>
</dbReference>
<dbReference type="InterPro" id="IPR001478">
    <property type="entry name" value="PDZ"/>
</dbReference>
<dbReference type="Gene3D" id="3.90.226.10">
    <property type="entry name" value="2-enoyl-CoA Hydratase, Chain A, domain 1"/>
    <property type="match status" value="1"/>
</dbReference>
<dbReference type="CDD" id="cd07560">
    <property type="entry name" value="Peptidase_S41_CPP"/>
    <property type="match status" value="1"/>
</dbReference>
<evidence type="ECO:0000256" key="4">
    <source>
        <dbReference type="ARBA" id="ARBA00022825"/>
    </source>
</evidence>
<feature type="non-terminal residue" evidence="7">
    <location>
        <position position="450"/>
    </location>
</feature>
<dbReference type="Gene3D" id="2.30.42.10">
    <property type="match status" value="1"/>
</dbReference>
<dbReference type="PROSITE" id="PS50106">
    <property type="entry name" value="PDZ"/>
    <property type="match status" value="1"/>
</dbReference>
<dbReference type="Pfam" id="PF03572">
    <property type="entry name" value="Peptidase_S41"/>
    <property type="match status" value="1"/>
</dbReference>
<keyword evidence="8" id="KW-1185">Reference proteome</keyword>
<dbReference type="InterPro" id="IPR004447">
    <property type="entry name" value="Peptidase_S41A"/>
</dbReference>
<name>A0ABQ6N4T0_9STRA</name>
<dbReference type="SUPFAM" id="SSF50156">
    <property type="entry name" value="PDZ domain-like"/>
    <property type="match status" value="1"/>
</dbReference>
<evidence type="ECO:0000256" key="5">
    <source>
        <dbReference type="SAM" id="MobiDB-lite"/>
    </source>
</evidence>
<organism evidence="7 8">
    <name type="scientific">Tetraparma gracilis</name>
    <dbReference type="NCBI Taxonomy" id="2962635"/>
    <lineage>
        <taxon>Eukaryota</taxon>
        <taxon>Sar</taxon>
        <taxon>Stramenopiles</taxon>
        <taxon>Ochrophyta</taxon>
        <taxon>Bolidophyceae</taxon>
        <taxon>Parmales</taxon>
        <taxon>Triparmaceae</taxon>
        <taxon>Tetraparma</taxon>
    </lineage>
</organism>
<evidence type="ECO:0000313" key="8">
    <source>
        <dbReference type="Proteomes" id="UP001165060"/>
    </source>
</evidence>
<feature type="region of interest" description="Disordered" evidence="5">
    <location>
        <begin position="137"/>
        <end position="175"/>
    </location>
</feature>
<feature type="domain" description="PDZ" evidence="6">
    <location>
        <begin position="190"/>
        <end position="220"/>
    </location>
</feature>
<dbReference type="InterPro" id="IPR029045">
    <property type="entry name" value="ClpP/crotonase-like_dom_sf"/>
</dbReference>
<evidence type="ECO:0000259" key="6">
    <source>
        <dbReference type="PROSITE" id="PS50106"/>
    </source>
</evidence>
<proteinExistence type="inferred from homology"/>
<sequence length="450" mass="47354">MPEPEPEPEPSSKMAEIKQQAASALSSLRPILLKFRLPFVTFIFGIGLTLGSLYTIAKPAVSPVLEQSILQSTILSRLKSTYVDPVDTERLFETGVSAMLGSLDPYTEFESRADAADMRESVSGKYGGVGLVITGGVPDAKEDAPSPITPSEGKGKGKSKGKGKDKESAASRPKAKPIRVVTAFENYAFDAGMRVGDELLSVDGKSTKDLSTSQVRDLLRGDPGTSASVTFSRAGLPTPQTLSLPRSIVKIRDVKLTSFVGNPDDAIGYVSLSGFSADAGREVRASILALQKVSESQSSTGKLEGLILDLRGNPGGLLTSAVDVASLLVPKGSDIVSAKGRGFPSVVYRSRASPLLSPNTKLVVLVNANTASAAEIVSGAVQDLDVGVILGGDRTYGKGLVQNVEELPYDTALKFTVAKYFTPSGRCIQSTNYKEGGGGKAESLAYKQEK</sequence>
<accession>A0ABQ6N4T0</accession>
<reference evidence="7 8" key="1">
    <citation type="journal article" date="2023" name="Commun. Biol.">
        <title>Genome analysis of Parmales, the sister group of diatoms, reveals the evolutionary specialization of diatoms from phago-mixotrophs to photoautotrophs.</title>
        <authorList>
            <person name="Ban H."/>
            <person name="Sato S."/>
            <person name="Yoshikawa S."/>
            <person name="Yamada K."/>
            <person name="Nakamura Y."/>
            <person name="Ichinomiya M."/>
            <person name="Sato N."/>
            <person name="Blanc-Mathieu R."/>
            <person name="Endo H."/>
            <person name="Kuwata A."/>
            <person name="Ogata H."/>
        </authorList>
    </citation>
    <scope>NUCLEOTIDE SEQUENCE [LARGE SCALE GENOMIC DNA]</scope>
</reference>
<dbReference type="EMBL" id="BRYB01002184">
    <property type="protein sequence ID" value="GMI40854.1"/>
    <property type="molecule type" value="Genomic_DNA"/>
</dbReference>
<gene>
    <name evidence="7" type="ORF">TeGR_g5406</name>
</gene>
<dbReference type="InterPro" id="IPR041489">
    <property type="entry name" value="PDZ_6"/>
</dbReference>
<dbReference type="SUPFAM" id="SSF52096">
    <property type="entry name" value="ClpP/crotonase"/>
    <property type="match status" value="1"/>
</dbReference>
<dbReference type="CDD" id="cd06782">
    <property type="entry name" value="cpPDZ_CPP-like"/>
    <property type="match status" value="1"/>
</dbReference>
<keyword evidence="4" id="KW-0720">Serine protease</keyword>
<protein>
    <recommendedName>
        <fullName evidence="6">PDZ domain-containing protein</fullName>
    </recommendedName>
</protein>
<keyword evidence="3" id="KW-0378">Hydrolase</keyword>
<evidence type="ECO:0000256" key="3">
    <source>
        <dbReference type="ARBA" id="ARBA00022801"/>
    </source>
</evidence>
<dbReference type="InterPro" id="IPR005151">
    <property type="entry name" value="Tail-specific_protease"/>
</dbReference>
<keyword evidence="2" id="KW-0645">Protease</keyword>
<dbReference type="SMART" id="SM00245">
    <property type="entry name" value="TSPc"/>
    <property type="match status" value="1"/>
</dbReference>
<comment type="similarity">
    <text evidence="1">Belongs to the peptidase S41A family.</text>
</comment>
<dbReference type="PANTHER" id="PTHR32060:SF22">
    <property type="entry name" value="CARBOXYL-TERMINAL-PROCESSING PEPTIDASE 3, CHLOROPLASTIC"/>
    <property type="match status" value="1"/>
</dbReference>
<dbReference type="PANTHER" id="PTHR32060">
    <property type="entry name" value="TAIL-SPECIFIC PROTEASE"/>
    <property type="match status" value="1"/>
</dbReference>
<evidence type="ECO:0000256" key="1">
    <source>
        <dbReference type="ARBA" id="ARBA00009179"/>
    </source>
</evidence>